<evidence type="ECO:0000256" key="4">
    <source>
        <dbReference type="ARBA" id="ARBA00022989"/>
    </source>
</evidence>
<dbReference type="PANTHER" id="PTHR40277">
    <property type="entry name" value="BLL5419 PROTEIN"/>
    <property type="match status" value="1"/>
</dbReference>
<keyword evidence="3 6" id="KW-0812">Transmembrane</keyword>
<feature type="transmembrane region" description="Helical" evidence="6">
    <location>
        <begin position="49"/>
        <end position="68"/>
    </location>
</feature>
<evidence type="ECO:0000256" key="1">
    <source>
        <dbReference type="ARBA" id="ARBA00004651"/>
    </source>
</evidence>
<evidence type="ECO:0000256" key="5">
    <source>
        <dbReference type="ARBA" id="ARBA00023136"/>
    </source>
</evidence>
<feature type="transmembrane region" description="Helical" evidence="6">
    <location>
        <begin position="293"/>
        <end position="312"/>
    </location>
</feature>
<comment type="subcellular location">
    <subcellularLocation>
        <location evidence="1">Cell membrane</location>
        <topology evidence="1">Multi-pass membrane protein</topology>
    </subcellularLocation>
</comment>
<dbReference type="EMBL" id="DTGR01000106">
    <property type="protein sequence ID" value="HHS29359.1"/>
    <property type="molecule type" value="Genomic_DNA"/>
</dbReference>
<dbReference type="InterPro" id="IPR022791">
    <property type="entry name" value="L-PG_synthase/AglD"/>
</dbReference>
<dbReference type="Pfam" id="PF03706">
    <property type="entry name" value="LPG_synthase_TM"/>
    <property type="match status" value="1"/>
</dbReference>
<evidence type="ECO:0000256" key="2">
    <source>
        <dbReference type="ARBA" id="ARBA00022475"/>
    </source>
</evidence>
<feature type="transmembrane region" description="Helical" evidence="6">
    <location>
        <begin position="204"/>
        <end position="223"/>
    </location>
</feature>
<keyword evidence="4 6" id="KW-1133">Transmembrane helix</keyword>
<dbReference type="GO" id="GO:0005886">
    <property type="term" value="C:plasma membrane"/>
    <property type="evidence" value="ECO:0007669"/>
    <property type="project" value="UniProtKB-SubCell"/>
</dbReference>
<gene>
    <name evidence="7" type="ORF">ENV52_06625</name>
</gene>
<proteinExistence type="predicted"/>
<comment type="caution">
    <text evidence="7">The sequence shown here is derived from an EMBL/GenBank/DDBJ whole genome shotgun (WGS) entry which is preliminary data.</text>
</comment>
<dbReference type="NCBIfam" id="TIGR00374">
    <property type="entry name" value="flippase-like domain"/>
    <property type="match status" value="1"/>
</dbReference>
<feature type="transmembrane region" description="Helical" evidence="6">
    <location>
        <begin position="88"/>
        <end position="109"/>
    </location>
</feature>
<protein>
    <submittedName>
        <fullName evidence="7">Flippase-like domain-containing protein</fullName>
    </submittedName>
</protein>
<evidence type="ECO:0000256" key="6">
    <source>
        <dbReference type="SAM" id="Phobius"/>
    </source>
</evidence>
<sequence>MRSHFIVVALLITHYFYQPSQKILNHQLRSLENSSEIKSSIPTKRLTWSWSWWQVKILVAGTLVYYLFSSGKLSLDLFHQAFSLGGLLYIALAGALLMFAYFLTSWRIFLLFKAQSLLFSARLCFQINLIGFFFNNFLPASIGGDAMRAYYFAKRRRHKIATILATLVYDRLLGFMALVLWAFTGLCLAWFADGMFVWTREVRWGFKGLAAVFGIFFLSYLLSRWPRLMGWLESLLVRISWGEALLRFLTSIANLSRYGLLSLGLLGISMTAQIAATLALFFTGLAFGLHPKFWLTIILAPLIFLSGVLPLSPNNIGWTEYLGSLIWASQGMGQGGNLWLAFRLVMVFFSLSGLIVYLRLRAGAVSHES</sequence>
<accession>A0A7V6A341</accession>
<dbReference type="PANTHER" id="PTHR40277:SF1">
    <property type="entry name" value="BLL5419 PROTEIN"/>
    <property type="match status" value="1"/>
</dbReference>
<evidence type="ECO:0000256" key="3">
    <source>
        <dbReference type="ARBA" id="ARBA00022692"/>
    </source>
</evidence>
<feature type="transmembrane region" description="Helical" evidence="6">
    <location>
        <begin position="129"/>
        <end position="151"/>
    </location>
</feature>
<name>A0A7V6A341_9BACT</name>
<feature type="transmembrane region" description="Helical" evidence="6">
    <location>
        <begin position="338"/>
        <end position="360"/>
    </location>
</feature>
<organism evidence="7">
    <name type="scientific">Desulfobacca acetoxidans</name>
    <dbReference type="NCBI Taxonomy" id="60893"/>
    <lineage>
        <taxon>Bacteria</taxon>
        <taxon>Pseudomonadati</taxon>
        <taxon>Thermodesulfobacteriota</taxon>
        <taxon>Desulfobaccia</taxon>
        <taxon>Desulfobaccales</taxon>
        <taxon>Desulfobaccaceae</taxon>
        <taxon>Desulfobacca</taxon>
    </lineage>
</organism>
<reference evidence="7" key="1">
    <citation type="journal article" date="2020" name="mSystems">
        <title>Genome- and Community-Level Interaction Insights into Carbon Utilization and Element Cycling Functions of Hydrothermarchaeota in Hydrothermal Sediment.</title>
        <authorList>
            <person name="Zhou Z."/>
            <person name="Liu Y."/>
            <person name="Xu W."/>
            <person name="Pan J."/>
            <person name="Luo Z.H."/>
            <person name="Li M."/>
        </authorList>
    </citation>
    <scope>NUCLEOTIDE SEQUENCE [LARGE SCALE GENOMIC DNA]</scope>
    <source>
        <strain evidence="7">SpSt-767</strain>
    </source>
</reference>
<feature type="transmembrane region" description="Helical" evidence="6">
    <location>
        <begin position="259"/>
        <end position="281"/>
    </location>
</feature>
<keyword evidence="5 6" id="KW-0472">Membrane</keyword>
<keyword evidence="2" id="KW-1003">Cell membrane</keyword>
<dbReference type="AlphaFoldDB" id="A0A7V6A341"/>
<evidence type="ECO:0000313" key="7">
    <source>
        <dbReference type="EMBL" id="HHS29359.1"/>
    </source>
</evidence>
<feature type="transmembrane region" description="Helical" evidence="6">
    <location>
        <begin position="172"/>
        <end position="192"/>
    </location>
</feature>